<dbReference type="Pfam" id="PF08352">
    <property type="entry name" value="oligo_HPY"/>
    <property type="match status" value="1"/>
</dbReference>
<evidence type="ECO:0000259" key="14">
    <source>
        <dbReference type="PROSITE" id="PS50893"/>
    </source>
</evidence>
<sequence>MTESTVKTYPMPVADGSPKASETLLDLRNLSVSYQMAGRQLKAVRNVDISLRSGEIVALVGESGSGKSTIGHALMGLLRYEDKVTVSGTAVLRCKDGVTRDLFAISDREMKRVRGNDISIVFQEPMSSLNPLHSIGHQITEALLAHRKLGRNEARERVLYYLRRLGIPNPEQCMERYPHQLSGGMRQRVMIAMALCCESKLLVADEATTALDATVQAQIIDLLKSLQAETGMTILFITHDLGVVSEIADRAIVLYAGQIVETAGTKELFDNPHMPYTRALFDAIPRLGSSLMKDYELRGIPGRAPSAFERVGGCSFHPRCAYATEACRATMPELDATQRGHLVRCLRWKELQLGGCDEFAAARR</sequence>
<evidence type="ECO:0000256" key="7">
    <source>
        <dbReference type="ARBA" id="ARBA00022967"/>
    </source>
</evidence>
<evidence type="ECO:0000256" key="5">
    <source>
        <dbReference type="ARBA" id="ARBA00022741"/>
    </source>
</evidence>
<keyword evidence="9" id="KW-0472">Membrane</keyword>
<dbReference type="Pfam" id="PF00005">
    <property type="entry name" value="ABC_tran"/>
    <property type="match status" value="1"/>
</dbReference>
<evidence type="ECO:0000256" key="8">
    <source>
        <dbReference type="ARBA" id="ARBA00023065"/>
    </source>
</evidence>
<dbReference type="SMART" id="SM00382">
    <property type="entry name" value="AAA"/>
    <property type="match status" value="1"/>
</dbReference>
<comment type="catalytic activity">
    <reaction evidence="13">
        <text>Ni(2+)(out) + ATP + H2O = Ni(2+)(in) + ADP + phosphate + H(+)</text>
        <dbReference type="Rhea" id="RHEA:15557"/>
        <dbReference type="ChEBI" id="CHEBI:15377"/>
        <dbReference type="ChEBI" id="CHEBI:15378"/>
        <dbReference type="ChEBI" id="CHEBI:30616"/>
        <dbReference type="ChEBI" id="CHEBI:43474"/>
        <dbReference type="ChEBI" id="CHEBI:49786"/>
        <dbReference type="ChEBI" id="CHEBI:456216"/>
        <dbReference type="EC" id="7.2.2.11"/>
    </reaction>
    <physiologicalReaction direction="left-to-right" evidence="13">
        <dbReference type="Rhea" id="RHEA:15558"/>
    </physiologicalReaction>
</comment>
<evidence type="ECO:0000313" key="16">
    <source>
        <dbReference type="Proteomes" id="UP001279642"/>
    </source>
</evidence>
<comment type="subunit">
    <text evidence="10">The complex is composed of two ATP-binding proteins (NikD and NikE), two transmembrane proteins (NikB and NikC) and a solute-binding protein (NikA).</text>
</comment>
<dbReference type="InterPro" id="IPR013563">
    <property type="entry name" value="Oligopep_ABC_C"/>
</dbReference>
<dbReference type="EC" id="7.2.2.11" evidence="11"/>
<keyword evidence="3" id="KW-0813">Transport</keyword>
<keyword evidence="4" id="KW-1003">Cell membrane</keyword>
<accession>A0ABU5EDE8</accession>
<evidence type="ECO:0000313" key="15">
    <source>
        <dbReference type="EMBL" id="MDY0884380.1"/>
    </source>
</evidence>
<keyword evidence="5" id="KW-0547">Nucleotide-binding</keyword>
<gene>
    <name evidence="15" type="ORF">SMD27_16165</name>
</gene>
<feature type="domain" description="ABC transporter" evidence="14">
    <location>
        <begin position="27"/>
        <end position="281"/>
    </location>
</feature>
<dbReference type="PANTHER" id="PTHR43297">
    <property type="entry name" value="OLIGOPEPTIDE TRANSPORT ATP-BINDING PROTEIN APPD"/>
    <property type="match status" value="1"/>
</dbReference>
<name>A0ABU5EDE8_9PROT</name>
<evidence type="ECO:0000256" key="1">
    <source>
        <dbReference type="ARBA" id="ARBA00004417"/>
    </source>
</evidence>
<evidence type="ECO:0000256" key="11">
    <source>
        <dbReference type="ARBA" id="ARBA00039098"/>
    </source>
</evidence>
<dbReference type="RefSeq" id="WP_320509445.1">
    <property type="nucleotide sequence ID" value="NZ_JAXCLW010000004.1"/>
</dbReference>
<dbReference type="InterPro" id="IPR017871">
    <property type="entry name" value="ABC_transporter-like_CS"/>
</dbReference>
<keyword evidence="8" id="KW-0406">Ion transport</keyword>
<dbReference type="EMBL" id="JAXCLW010000004">
    <property type="protein sequence ID" value="MDY0884380.1"/>
    <property type="molecule type" value="Genomic_DNA"/>
</dbReference>
<comment type="similarity">
    <text evidence="2">Belongs to the ABC transporter superfamily.</text>
</comment>
<evidence type="ECO:0000256" key="10">
    <source>
        <dbReference type="ARBA" id="ARBA00038669"/>
    </source>
</evidence>
<reference evidence="15 16" key="1">
    <citation type="journal article" date="2016" name="Antonie Van Leeuwenhoek">
        <title>Dongia soli sp. nov., isolated from soil from Dokdo, Korea.</title>
        <authorList>
            <person name="Kim D.U."/>
            <person name="Lee H."/>
            <person name="Kim H."/>
            <person name="Kim S.G."/>
            <person name="Ka J.O."/>
        </authorList>
    </citation>
    <scope>NUCLEOTIDE SEQUENCE [LARGE SCALE GENOMIC DNA]</scope>
    <source>
        <strain evidence="15 16">D78</strain>
    </source>
</reference>
<dbReference type="PANTHER" id="PTHR43297:SF13">
    <property type="entry name" value="NICKEL ABC TRANSPORTER, ATP-BINDING PROTEIN"/>
    <property type="match status" value="1"/>
</dbReference>
<proteinExistence type="inferred from homology"/>
<evidence type="ECO:0000256" key="3">
    <source>
        <dbReference type="ARBA" id="ARBA00022448"/>
    </source>
</evidence>
<evidence type="ECO:0000256" key="4">
    <source>
        <dbReference type="ARBA" id="ARBA00022475"/>
    </source>
</evidence>
<evidence type="ECO:0000256" key="13">
    <source>
        <dbReference type="ARBA" id="ARBA00048610"/>
    </source>
</evidence>
<keyword evidence="7" id="KW-1278">Translocase</keyword>
<evidence type="ECO:0000256" key="2">
    <source>
        <dbReference type="ARBA" id="ARBA00005417"/>
    </source>
</evidence>
<dbReference type="NCBIfam" id="TIGR01727">
    <property type="entry name" value="oligo_HPY"/>
    <property type="match status" value="1"/>
</dbReference>
<keyword evidence="6 15" id="KW-0067">ATP-binding</keyword>
<dbReference type="InterPro" id="IPR050388">
    <property type="entry name" value="ABC_Ni/Peptide_Import"/>
</dbReference>
<comment type="subcellular location">
    <subcellularLocation>
        <location evidence="1">Cell inner membrane</location>
        <topology evidence="1">Peripheral membrane protein</topology>
    </subcellularLocation>
</comment>
<dbReference type="Gene3D" id="3.40.50.300">
    <property type="entry name" value="P-loop containing nucleotide triphosphate hydrolases"/>
    <property type="match status" value="1"/>
</dbReference>
<dbReference type="PROSITE" id="PS50893">
    <property type="entry name" value="ABC_TRANSPORTER_2"/>
    <property type="match status" value="1"/>
</dbReference>
<evidence type="ECO:0000256" key="12">
    <source>
        <dbReference type="ARBA" id="ARBA00044143"/>
    </source>
</evidence>
<protein>
    <recommendedName>
        <fullName evidence="12">Nickel import system ATP-binding protein NikD</fullName>
        <ecNumber evidence="11">7.2.2.11</ecNumber>
    </recommendedName>
</protein>
<evidence type="ECO:0000256" key="9">
    <source>
        <dbReference type="ARBA" id="ARBA00023136"/>
    </source>
</evidence>
<dbReference type="InterPro" id="IPR027417">
    <property type="entry name" value="P-loop_NTPase"/>
</dbReference>
<dbReference type="CDD" id="cd03257">
    <property type="entry name" value="ABC_NikE_OppD_transporters"/>
    <property type="match status" value="1"/>
</dbReference>
<dbReference type="PROSITE" id="PS00211">
    <property type="entry name" value="ABC_TRANSPORTER_1"/>
    <property type="match status" value="1"/>
</dbReference>
<dbReference type="GO" id="GO:0005524">
    <property type="term" value="F:ATP binding"/>
    <property type="evidence" value="ECO:0007669"/>
    <property type="project" value="UniProtKB-KW"/>
</dbReference>
<dbReference type="Proteomes" id="UP001279642">
    <property type="component" value="Unassembled WGS sequence"/>
</dbReference>
<evidence type="ECO:0000256" key="6">
    <source>
        <dbReference type="ARBA" id="ARBA00022840"/>
    </source>
</evidence>
<dbReference type="SUPFAM" id="SSF52540">
    <property type="entry name" value="P-loop containing nucleoside triphosphate hydrolases"/>
    <property type="match status" value="1"/>
</dbReference>
<dbReference type="InterPro" id="IPR003439">
    <property type="entry name" value="ABC_transporter-like_ATP-bd"/>
</dbReference>
<organism evidence="15 16">
    <name type="scientific">Dongia soli</name>
    <dbReference type="NCBI Taxonomy" id="600628"/>
    <lineage>
        <taxon>Bacteria</taxon>
        <taxon>Pseudomonadati</taxon>
        <taxon>Pseudomonadota</taxon>
        <taxon>Alphaproteobacteria</taxon>
        <taxon>Rhodospirillales</taxon>
        <taxon>Dongiaceae</taxon>
        <taxon>Dongia</taxon>
    </lineage>
</organism>
<comment type="caution">
    <text evidence="15">The sequence shown here is derived from an EMBL/GenBank/DDBJ whole genome shotgun (WGS) entry which is preliminary data.</text>
</comment>
<keyword evidence="16" id="KW-1185">Reference proteome</keyword>
<dbReference type="InterPro" id="IPR003593">
    <property type="entry name" value="AAA+_ATPase"/>
</dbReference>